<evidence type="ECO:0008006" key="3">
    <source>
        <dbReference type="Google" id="ProtNLM"/>
    </source>
</evidence>
<dbReference type="OrthoDB" id="26676at2157"/>
<reference evidence="1 2" key="1">
    <citation type="submission" date="2018-06" db="EMBL/GenBank/DDBJ databases">
        <title>Halonotius sp. F13-13 a new haloarchaeeon isolated from a solar saltern from Isla Cristina, Huelva, Spain.</title>
        <authorList>
            <person name="Duran-Viseras A."/>
            <person name="Sanchez-Porro C."/>
            <person name="Ventosa A."/>
        </authorList>
    </citation>
    <scope>NUCLEOTIDE SEQUENCE [LARGE SCALE GENOMIC DNA]</scope>
    <source>
        <strain evidence="1 2">CECT 7525</strain>
    </source>
</reference>
<keyword evidence="2" id="KW-1185">Reference proteome</keyword>
<evidence type="ECO:0000313" key="1">
    <source>
        <dbReference type="EMBL" id="RJX48152.1"/>
    </source>
</evidence>
<dbReference type="RefSeq" id="WP_120085975.1">
    <property type="nucleotide sequence ID" value="NZ_QMDW01000025.1"/>
</dbReference>
<name>A0A3A6Q4P7_9EURY</name>
<organism evidence="1 2">
    <name type="scientific">Halonotius pteroides</name>
    <dbReference type="NCBI Taxonomy" id="268735"/>
    <lineage>
        <taxon>Archaea</taxon>
        <taxon>Methanobacteriati</taxon>
        <taxon>Methanobacteriota</taxon>
        <taxon>Stenosarchaea group</taxon>
        <taxon>Halobacteria</taxon>
        <taxon>Halobacteriales</taxon>
        <taxon>Haloferacaceae</taxon>
        <taxon>Halonotius</taxon>
    </lineage>
</organism>
<dbReference type="EMBL" id="QMDW01000025">
    <property type="protein sequence ID" value="RJX48152.1"/>
    <property type="molecule type" value="Genomic_DNA"/>
</dbReference>
<sequence length="220" mass="24473">MPTFSELSRAAYCPRQLYYARKHDDEGPPASVENTQQLAFRYRELREADDETLAAVPIKRSPAAYREALASLSTRPIWEGLCEPAETDYYVEGKDCAGILHKIIPGEPPTPTLISPGEPPDNGVWNPQTVRAVAAAKALAWERNEEIPRTLIEYPAVGVVRDVPLTTRRTATYRQVLRTVQAMDGPPPRVNDSRCESCEYRTECGVSTRSLKSLLGLEGD</sequence>
<evidence type="ECO:0000313" key="2">
    <source>
        <dbReference type="Proteomes" id="UP000281564"/>
    </source>
</evidence>
<dbReference type="InterPro" id="IPR011604">
    <property type="entry name" value="PDDEXK-like_dom_sf"/>
</dbReference>
<comment type="caution">
    <text evidence="1">The sequence shown here is derived from an EMBL/GenBank/DDBJ whole genome shotgun (WGS) entry which is preliminary data.</text>
</comment>
<proteinExistence type="predicted"/>
<protein>
    <recommendedName>
        <fullName evidence="3">Dna2/Cas4 domain-containing protein</fullName>
    </recommendedName>
</protein>
<gene>
    <name evidence="1" type="ORF">DP106_13030</name>
</gene>
<accession>A0A3A6Q4P7</accession>
<dbReference type="Gene3D" id="3.90.320.10">
    <property type="match status" value="1"/>
</dbReference>
<dbReference type="AlphaFoldDB" id="A0A3A6Q4P7"/>
<dbReference type="Proteomes" id="UP000281564">
    <property type="component" value="Unassembled WGS sequence"/>
</dbReference>